<reference evidence="1 2" key="1">
    <citation type="submission" date="2023-07" db="EMBL/GenBank/DDBJ databases">
        <title>Sorghum-associated microbial communities from plants grown in Nebraska, USA.</title>
        <authorList>
            <person name="Schachtman D."/>
        </authorList>
    </citation>
    <scope>NUCLEOTIDE SEQUENCE [LARGE SCALE GENOMIC DNA]</scope>
    <source>
        <strain evidence="1 2">DS1730</strain>
    </source>
</reference>
<evidence type="ECO:0000313" key="1">
    <source>
        <dbReference type="EMBL" id="MDR6434583.1"/>
    </source>
</evidence>
<comment type="caution">
    <text evidence="1">The sequence shown here is derived from an EMBL/GenBank/DDBJ whole genome shotgun (WGS) entry which is preliminary data.</text>
</comment>
<proteinExistence type="predicted"/>
<evidence type="ECO:0000313" key="2">
    <source>
        <dbReference type="Proteomes" id="UP001184614"/>
    </source>
</evidence>
<dbReference type="Proteomes" id="UP001184614">
    <property type="component" value="Unassembled WGS sequence"/>
</dbReference>
<organism evidence="1 2">
    <name type="scientific">Brucella pseudogrignonensis</name>
    <dbReference type="NCBI Taxonomy" id="419475"/>
    <lineage>
        <taxon>Bacteria</taxon>
        <taxon>Pseudomonadati</taxon>
        <taxon>Pseudomonadota</taxon>
        <taxon>Alphaproteobacteria</taxon>
        <taxon>Hyphomicrobiales</taxon>
        <taxon>Brucellaceae</taxon>
        <taxon>Brucella/Ochrobactrum group</taxon>
        <taxon>Brucella</taxon>
    </lineage>
</organism>
<sequence>MSTRVYISGSPPRVITSKLGYNAGPALQDIYKTFDSD</sequence>
<keyword evidence="2" id="KW-1185">Reference proteome</keyword>
<accession>A0ABU1MFA6</accession>
<name>A0ABU1MFA6_9HYPH</name>
<gene>
    <name evidence="1" type="ORF">J2782_004335</name>
</gene>
<protein>
    <submittedName>
        <fullName evidence="1">Uncharacterized protein</fullName>
    </submittedName>
</protein>
<dbReference type="EMBL" id="JAVDQT010000012">
    <property type="protein sequence ID" value="MDR6434583.1"/>
    <property type="molecule type" value="Genomic_DNA"/>
</dbReference>